<dbReference type="AlphaFoldDB" id="A0A223CZM5"/>
<proteinExistence type="predicted"/>
<name>A0A223CZM5_9BACL</name>
<dbReference type="EMBL" id="CP022657">
    <property type="protein sequence ID" value="ASS74792.1"/>
    <property type="molecule type" value="Genomic_DNA"/>
</dbReference>
<dbReference type="KEGG" id="tab:CIG75_07250"/>
<dbReference type="PANTHER" id="PTHR14097:SF7">
    <property type="entry name" value="OXIDOREDUCTASE HTATIP2"/>
    <property type="match status" value="1"/>
</dbReference>
<keyword evidence="2" id="KW-1185">Reference proteome</keyword>
<protein>
    <submittedName>
        <fullName evidence="1">Oxidoreductase</fullName>
    </submittedName>
</protein>
<dbReference type="OrthoDB" id="9798632at2"/>
<dbReference type="Pfam" id="PF08732">
    <property type="entry name" value="HIM1"/>
    <property type="match status" value="1"/>
</dbReference>
<accession>A0A223CZM5</accession>
<dbReference type="InterPro" id="IPR036291">
    <property type="entry name" value="NAD(P)-bd_dom_sf"/>
</dbReference>
<dbReference type="InterPro" id="IPR014843">
    <property type="entry name" value="Him1/Fmp52"/>
</dbReference>
<dbReference type="PANTHER" id="PTHR14097">
    <property type="entry name" value="OXIDOREDUCTASE HTATIP2"/>
    <property type="match status" value="1"/>
</dbReference>
<dbReference type="Proteomes" id="UP000214688">
    <property type="component" value="Chromosome"/>
</dbReference>
<gene>
    <name evidence="1" type="ORF">CIG75_07250</name>
</gene>
<sequence length="220" mass="24292">MSTKSALLVGASGLVGGELLTQLLHSDSYQKVTLFVRKPLPQSHPKLEQVVVDFDNLPTYSEHIHVSDLFCCLGTTIKTAKTKEAFRKVDYEYPLELARLAKTHGVEKYLIISSIGANAKSSFFYNQVKGQIESDLRTLDLPSLHIFRPSILLGDRKEFRLGEQFGTVMSKSLTPLLPRKYRPIHGRTVAAAMLQTALAGPGGVHIYESDRIATLGAARP</sequence>
<dbReference type="SUPFAM" id="SSF51735">
    <property type="entry name" value="NAD(P)-binding Rossmann-fold domains"/>
    <property type="match status" value="1"/>
</dbReference>
<evidence type="ECO:0000313" key="1">
    <source>
        <dbReference type="EMBL" id="ASS74792.1"/>
    </source>
</evidence>
<organism evidence="1 2">
    <name type="scientific">Tumebacillus algifaecis</name>
    <dbReference type="NCBI Taxonomy" id="1214604"/>
    <lineage>
        <taxon>Bacteria</taxon>
        <taxon>Bacillati</taxon>
        <taxon>Bacillota</taxon>
        <taxon>Bacilli</taxon>
        <taxon>Bacillales</taxon>
        <taxon>Alicyclobacillaceae</taxon>
        <taxon>Tumebacillus</taxon>
    </lineage>
</organism>
<dbReference type="RefSeq" id="WP_094236042.1">
    <property type="nucleotide sequence ID" value="NZ_CP022657.1"/>
</dbReference>
<dbReference type="Gene3D" id="3.40.50.720">
    <property type="entry name" value="NAD(P)-binding Rossmann-like Domain"/>
    <property type="match status" value="1"/>
</dbReference>
<reference evidence="1 2" key="1">
    <citation type="journal article" date="2015" name="Int. J. Syst. Evol. Microbiol.">
        <title>Tumebacillus algifaecis sp. nov., isolated from decomposing algal scum.</title>
        <authorList>
            <person name="Wu Y.F."/>
            <person name="Zhang B."/>
            <person name="Xing P."/>
            <person name="Wu Q.L."/>
            <person name="Liu S.J."/>
        </authorList>
    </citation>
    <scope>NUCLEOTIDE SEQUENCE [LARGE SCALE GENOMIC DNA]</scope>
    <source>
        <strain evidence="1 2">THMBR28</strain>
    </source>
</reference>
<evidence type="ECO:0000313" key="2">
    <source>
        <dbReference type="Proteomes" id="UP000214688"/>
    </source>
</evidence>
<dbReference type="CDD" id="cd05250">
    <property type="entry name" value="CC3_like_SDR_a"/>
    <property type="match status" value="1"/>
</dbReference>